<dbReference type="EMBL" id="BAAAYV010000009">
    <property type="protein sequence ID" value="GAA3659304.1"/>
    <property type="molecule type" value="Genomic_DNA"/>
</dbReference>
<comment type="caution">
    <text evidence="6">The sequence shown here is derived from an EMBL/GenBank/DDBJ whole genome shotgun (WGS) entry which is preliminary data.</text>
</comment>
<keyword evidence="3" id="KW-0804">Transcription</keyword>
<dbReference type="SUPFAM" id="SSF48008">
    <property type="entry name" value="GntR ligand-binding domain-like"/>
    <property type="match status" value="1"/>
</dbReference>
<protein>
    <submittedName>
        <fullName evidence="6">GntR family transcriptional regulator</fullName>
    </submittedName>
</protein>
<evidence type="ECO:0000259" key="5">
    <source>
        <dbReference type="PROSITE" id="PS50949"/>
    </source>
</evidence>
<dbReference type="PROSITE" id="PS50949">
    <property type="entry name" value="HTH_GNTR"/>
    <property type="match status" value="1"/>
</dbReference>
<dbReference type="InterPro" id="IPR036388">
    <property type="entry name" value="WH-like_DNA-bd_sf"/>
</dbReference>
<dbReference type="InterPro" id="IPR036390">
    <property type="entry name" value="WH_DNA-bd_sf"/>
</dbReference>
<dbReference type="SMART" id="SM00345">
    <property type="entry name" value="HTH_GNTR"/>
    <property type="match status" value="1"/>
</dbReference>
<name>A0ABP7BFP2_9MICO</name>
<accession>A0ABP7BFP2</accession>
<keyword evidence="7" id="KW-1185">Reference proteome</keyword>
<proteinExistence type="predicted"/>
<evidence type="ECO:0000313" key="7">
    <source>
        <dbReference type="Proteomes" id="UP001410795"/>
    </source>
</evidence>
<dbReference type="PRINTS" id="PR00035">
    <property type="entry name" value="HTHGNTR"/>
</dbReference>
<gene>
    <name evidence="6" type="ORF">GCM10022202_20010</name>
</gene>
<evidence type="ECO:0000256" key="3">
    <source>
        <dbReference type="ARBA" id="ARBA00023163"/>
    </source>
</evidence>
<evidence type="ECO:0000313" key="6">
    <source>
        <dbReference type="EMBL" id="GAA3659304.1"/>
    </source>
</evidence>
<reference evidence="7" key="1">
    <citation type="journal article" date="2019" name="Int. J. Syst. Evol. Microbiol.">
        <title>The Global Catalogue of Microorganisms (GCM) 10K type strain sequencing project: providing services to taxonomists for standard genome sequencing and annotation.</title>
        <authorList>
            <consortium name="The Broad Institute Genomics Platform"/>
            <consortium name="The Broad Institute Genome Sequencing Center for Infectious Disease"/>
            <person name="Wu L."/>
            <person name="Ma J."/>
        </authorList>
    </citation>
    <scope>NUCLEOTIDE SEQUENCE [LARGE SCALE GENOMIC DNA]</scope>
    <source>
        <strain evidence="7">JCM 16546</strain>
    </source>
</reference>
<evidence type="ECO:0000256" key="1">
    <source>
        <dbReference type="ARBA" id="ARBA00023015"/>
    </source>
</evidence>
<dbReference type="Gene3D" id="1.20.120.530">
    <property type="entry name" value="GntR ligand-binding domain-like"/>
    <property type="match status" value="1"/>
</dbReference>
<dbReference type="Pfam" id="PF00392">
    <property type="entry name" value="GntR"/>
    <property type="match status" value="1"/>
</dbReference>
<dbReference type="InterPro" id="IPR000524">
    <property type="entry name" value="Tscrpt_reg_HTH_GntR"/>
</dbReference>
<dbReference type="Gene3D" id="1.10.10.10">
    <property type="entry name" value="Winged helix-like DNA-binding domain superfamily/Winged helix DNA-binding domain"/>
    <property type="match status" value="1"/>
</dbReference>
<dbReference type="SUPFAM" id="SSF46785">
    <property type="entry name" value="Winged helix' DNA-binding domain"/>
    <property type="match status" value="1"/>
</dbReference>
<organism evidence="6 7">
    <name type="scientific">Microbacterium marinilacus</name>
    <dbReference type="NCBI Taxonomy" id="415209"/>
    <lineage>
        <taxon>Bacteria</taxon>
        <taxon>Bacillati</taxon>
        <taxon>Actinomycetota</taxon>
        <taxon>Actinomycetes</taxon>
        <taxon>Micrococcales</taxon>
        <taxon>Microbacteriaceae</taxon>
        <taxon>Microbacterium</taxon>
    </lineage>
</organism>
<feature type="region of interest" description="Disordered" evidence="4">
    <location>
        <begin position="1"/>
        <end position="28"/>
    </location>
</feature>
<dbReference type="InterPro" id="IPR008920">
    <property type="entry name" value="TF_FadR/GntR_C"/>
</dbReference>
<evidence type="ECO:0000256" key="2">
    <source>
        <dbReference type="ARBA" id="ARBA00023125"/>
    </source>
</evidence>
<feature type="compositionally biased region" description="Low complexity" evidence="4">
    <location>
        <begin position="1"/>
        <end position="16"/>
    </location>
</feature>
<keyword evidence="2" id="KW-0238">DNA-binding</keyword>
<dbReference type="Pfam" id="PF07729">
    <property type="entry name" value="FCD"/>
    <property type="match status" value="1"/>
</dbReference>
<dbReference type="PANTHER" id="PTHR43537:SF24">
    <property type="entry name" value="GLUCONATE OPERON TRANSCRIPTIONAL REPRESSOR"/>
    <property type="match status" value="1"/>
</dbReference>
<dbReference type="Proteomes" id="UP001410795">
    <property type="component" value="Unassembled WGS sequence"/>
</dbReference>
<feature type="domain" description="HTH gntR-type" evidence="5">
    <location>
        <begin position="27"/>
        <end position="94"/>
    </location>
</feature>
<keyword evidence="1" id="KW-0805">Transcription regulation</keyword>
<evidence type="ECO:0000256" key="4">
    <source>
        <dbReference type="SAM" id="MobiDB-lite"/>
    </source>
</evidence>
<dbReference type="PANTHER" id="PTHR43537">
    <property type="entry name" value="TRANSCRIPTIONAL REGULATOR, GNTR FAMILY"/>
    <property type="match status" value="1"/>
</dbReference>
<dbReference type="CDD" id="cd07377">
    <property type="entry name" value="WHTH_GntR"/>
    <property type="match status" value="1"/>
</dbReference>
<dbReference type="RefSeq" id="WP_221859046.1">
    <property type="nucleotide sequence ID" value="NZ_BAAAYV010000009.1"/>
</dbReference>
<dbReference type="InterPro" id="IPR011711">
    <property type="entry name" value="GntR_C"/>
</dbReference>
<sequence>MSEPGRPARAGGAATRGSGGARRKRGRSLSEAAFQQLVRAIQHGELLPGERLLETELAERLHMSRTPVREALQRLEGAGMIEVLPNRITTVTDITPESRRTSAWYAGYQAGAAAHMAIPRLTSQERYEAAGLVDEMDSAVGTPDASASRRRLYSYLSARSGNRHHQNHMSGMEAILERNLQAMVYPAHLLDRAHEHHAALKAAILAGDADAAEQLIREQHGIPT</sequence>